<dbReference type="EMBL" id="JABAHT010000287">
    <property type="protein sequence ID" value="KAF4658981.1"/>
    <property type="molecule type" value="Genomic_DNA"/>
</dbReference>
<protein>
    <submittedName>
        <fullName evidence="3">Uncharacterized protein</fullName>
    </submittedName>
</protein>
<accession>A0A7J6LJ11</accession>
<evidence type="ECO:0000313" key="5">
    <source>
        <dbReference type="Proteomes" id="UP000572268"/>
    </source>
</evidence>
<dbReference type="OrthoDB" id="446390at2759"/>
<dbReference type="EMBL" id="JABANN010000438">
    <property type="protein sequence ID" value="KAF4659265.1"/>
    <property type="molecule type" value="Genomic_DNA"/>
</dbReference>
<evidence type="ECO:0000256" key="1">
    <source>
        <dbReference type="SAM" id="SignalP"/>
    </source>
</evidence>
<dbReference type="Proteomes" id="UP000572268">
    <property type="component" value="Unassembled WGS sequence"/>
</dbReference>
<dbReference type="Proteomes" id="UP000570595">
    <property type="component" value="Unassembled WGS sequence"/>
</dbReference>
<gene>
    <name evidence="3" type="ORF">FOL46_006650</name>
    <name evidence="2" type="ORF">FOZ61_005102</name>
</gene>
<feature type="signal peptide" evidence="1">
    <location>
        <begin position="1"/>
        <end position="16"/>
    </location>
</feature>
<keyword evidence="1" id="KW-0732">Signal</keyword>
<sequence length="543" mass="58560">MLSTSIGLSIIPLAHAWVAEQNAYCDSLCRRSPACADATHGTYCNYWAEVPTCYGLYSLNNDTCYASDSDCLGYQPVSCDVSSIPTATNETLPPTTTCPFTLLCPEGNLTSSCQVNTTSVPGNCSCSGLNVTCGLHFNASTSTYCEGQLGPANVTNDSNTTTCDGIDNSTACLVSCVPILNSVINGTEYHCNCTANLSIHNATVPPSSDGQIPPTTTTTLPASTPTLPYGRYCGLLGDELPLMLDFTTVTVDIYGGDVFALTGIDFFGLDPNSPAGNTLDINLSDPQFTAIIGSEAAFNRQIFSLRARLFTFPPCLSTIGKVLLSDMRLCFLWFSAIFHPSVGSILPAPLDIPCLATCSQLYDCEESLLGTHSEPLLSTEGEEAACFGLYTCNTAYGGVCYHPAASLGSPLLCRDAPLEIDFTKAPSEREPLVKAFPIGEYCGGSTELPPDAEVIINVRRSAIFDIIIPRYFSITGIRLYDIDEGYPYGNMVYDLSHHRIQSMFGEILRKNPGYVRFTYHPRLETITAHLGHLPLHVSRYLCL</sequence>
<evidence type="ECO:0000313" key="2">
    <source>
        <dbReference type="EMBL" id="KAF4658981.1"/>
    </source>
</evidence>
<evidence type="ECO:0000313" key="3">
    <source>
        <dbReference type="EMBL" id="KAF4659265.1"/>
    </source>
</evidence>
<reference evidence="4 5" key="1">
    <citation type="submission" date="2020-04" db="EMBL/GenBank/DDBJ databases">
        <title>Perkinsus olseni comparative genomics.</title>
        <authorList>
            <person name="Bogema D.R."/>
        </authorList>
    </citation>
    <scope>NUCLEOTIDE SEQUENCE [LARGE SCALE GENOMIC DNA]</scope>
    <source>
        <strain evidence="2">ATCC PRA-179</strain>
        <strain evidence="3">ATCC PRA-31</strain>
    </source>
</reference>
<feature type="chain" id="PRO_5036400550" evidence="1">
    <location>
        <begin position="17"/>
        <end position="543"/>
    </location>
</feature>
<proteinExistence type="predicted"/>
<comment type="caution">
    <text evidence="3">The sequence shown here is derived from an EMBL/GenBank/DDBJ whole genome shotgun (WGS) entry which is preliminary data.</text>
</comment>
<name>A0A7J6LJ11_PEROL</name>
<dbReference type="AlphaFoldDB" id="A0A7J6LJ11"/>
<organism evidence="3 5">
    <name type="scientific">Perkinsus olseni</name>
    <name type="common">Perkinsus atlanticus</name>
    <dbReference type="NCBI Taxonomy" id="32597"/>
    <lineage>
        <taxon>Eukaryota</taxon>
        <taxon>Sar</taxon>
        <taxon>Alveolata</taxon>
        <taxon>Perkinsozoa</taxon>
        <taxon>Perkinsea</taxon>
        <taxon>Perkinsida</taxon>
        <taxon>Perkinsidae</taxon>
        <taxon>Perkinsus</taxon>
    </lineage>
</organism>
<evidence type="ECO:0000313" key="4">
    <source>
        <dbReference type="Proteomes" id="UP000570595"/>
    </source>
</evidence>